<gene>
    <name evidence="1" type="ORF">PG991_011957</name>
</gene>
<evidence type="ECO:0000313" key="1">
    <source>
        <dbReference type="EMBL" id="KAK8009406.1"/>
    </source>
</evidence>
<protein>
    <submittedName>
        <fullName evidence="1">Uncharacterized protein</fullName>
    </submittedName>
</protein>
<dbReference type="EMBL" id="JAQQWI010000016">
    <property type="protein sequence ID" value="KAK8009406.1"/>
    <property type="molecule type" value="Genomic_DNA"/>
</dbReference>
<dbReference type="Proteomes" id="UP001396898">
    <property type="component" value="Unassembled WGS sequence"/>
</dbReference>
<evidence type="ECO:0000313" key="2">
    <source>
        <dbReference type="Proteomes" id="UP001396898"/>
    </source>
</evidence>
<sequence>MGYIDGEGQAVNPSDRVEFPDLIALGNAKGLRMANRPGAKKMSMTDAAKAETKKQKLISADEVNAKIATMEDKLRP</sequence>
<proteinExistence type="predicted"/>
<reference evidence="1 2" key="1">
    <citation type="submission" date="2023-01" db="EMBL/GenBank/DDBJ databases">
        <title>Analysis of 21 Apiospora genomes using comparative genomics revels a genus with tremendous synthesis potential of carbohydrate active enzymes and secondary metabolites.</title>
        <authorList>
            <person name="Sorensen T."/>
        </authorList>
    </citation>
    <scope>NUCLEOTIDE SEQUENCE [LARGE SCALE GENOMIC DNA]</scope>
    <source>
        <strain evidence="1 2">CBS 20057</strain>
    </source>
</reference>
<comment type="caution">
    <text evidence="1">The sequence shown here is derived from an EMBL/GenBank/DDBJ whole genome shotgun (WGS) entry which is preliminary data.</text>
</comment>
<organism evidence="1 2">
    <name type="scientific">Apiospora marii</name>
    <dbReference type="NCBI Taxonomy" id="335849"/>
    <lineage>
        <taxon>Eukaryota</taxon>
        <taxon>Fungi</taxon>
        <taxon>Dikarya</taxon>
        <taxon>Ascomycota</taxon>
        <taxon>Pezizomycotina</taxon>
        <taxon>Sordariomycetes</taxon>
        <taxon>Xylariomycetidae</taxon>
        <taxon>Amphisphaeriales</taxon>
        <taxon>Apiosporaceae</taxon>
        <taxon>Apiospora</taxon>
    </lineage>
</organism>
<keyword evidence="2" id="KW-1185">Reference proteome</keyword>
<accession>A0ABR1RHQ5</accession>
<name>A0ABR1RHQ5_9PEZI</name>